<dbReference type="HOGENOM" id="CLU_072493_2_1_2"/>
<evidence type="ECO:0000313" key="3">
    <source>
        <dbReference type="Proteomes" id="UP000002071"/>
    </source>
</evidence>
<protein>
    <submittedName>
        <fullName evidence="2">Transcriptional regulator, TrmB</fullName>
    </submittedName>
</protein>
<dbReference type="KEGG" id="hut:Huta_1897"/>
<dbReference type="EMBL" id="CP001687">
    <property type="protein sequence ID" value="ACV12066.1"/>
    <property type="molecule type" value="Genomic_DNA"/>
</dbReference>
<dbReference type="InterPro" id="IPR002831">
    <property type="entry name" value="Tscrpt_reg_TrmB_N"/>
</dbReference>
<dbReference type="Gene3D" id="1.10.10.10">
    <property type="entry name" value="Winged helix-like DNA-binding domain superfamily/Winged helix DNA-binding domain"/>
    <property type="match status" value="1"/>
</dbReference>
<accession>C7NSZ1</accession>
<dbReference type="eggNOG" id="arCOG02037">
    <property type="taxonomic scope" value="Archaea"/>
</dbReference>
<dbReference type="Pfam" id="PF01978">
    <property type="entry name" value="TrmB"/>
    <property type="match status" value="1"/>
</dbReference>
<keyword evidence="3" id="KW-1185">Reference proteome</keyword>
<dbReference type="GeneID" id="8384188"/>
<dbReference type="PANTHER" id="PTHR34293">
    <property type="entry name" value="HTH-TYPE TRANSCRIPTIONAL REGULATOR TRMBL2"/>
    <property type="match status" value="1"/>
</dbReference>
<dbReference type="AlphaFoldDB" id="C7NSZ1"/>
<dbReference type="Proteomes" id="UP000002071">
    <property type="component" value="Chromosome"/>
</dbReference>
<dbReference type="InterPro" id="IPR051797">
    <property type="entry name" value="TrmB-like"/>
</dbReference>
<gene>
    <name evidence="2" type="ordered locus">Huta_1897</name>
</gene>
<dbReference type="STRING" id="519442.Huta_1897"/>
<dbReference type="PANTHER" id="PTHR34293:SF1">
    <property type="entry name" value="HTH-TYPE TRANSCRIPTIONAL REGULATOR TRMBL2"/>
    <property type="match status" value="1"/>
</dbReference>
<feature type="domain" description="Transcription regulator TrmB N-terminal" evidence="1">
    <location>
        <begin position="23"/>
        <end position="89"/>
    </location>
</feature>
<evidence type="ECO:0000259" key="1">
    <source>
        <dbReference type="Pfam" id="PF01978"/>
    </source>
</evidence>
<dbReference type="OrthoDB" id="30795at2157"/>
<evidence type="ECO:0000313" key="2">
    <source>
        <dbReference type="EMBL" id="ACV12066.1"/>
    </source>
</evidence>
<organism evidence="2 3">
    <name type="scientific">Halorhabdus utahensis (strain DSM 12940 / JCM 11049 / AX-2)</name>
    <dbReference type="NCBI Taxonomy" id="519442"/>
    <lineage>
        <taxon>Archaea</taxon>
        <taxon>Methanobacteriati</taxon>
        <taxon>Methanobacteriota</taxon>
        <taxon>Stenosarchaea group</taxon>
        <taxon>Halobacteria</taxon>
        <taxon>Halobacteriales</taxon>
        <taxon>Haloarculaceae</taxon>
        <taxon>Halorhabdus</taxon>
    </lineage>
</organism>
<dbReference type="RefSeq" id="WP_015789638.1">
    <property type="nucleotide sequence ID" value="NC_013158.1"/>
</dbReference>
<dbReference type="InterPro" id="IPR036388">
    <property type="entry name" value="WH-like_DNA-bd_sf"/>
</dbReference>
<reference evidence="2 3" key="1">
    <citation type="journal article" date="2009" name="Stand. Genomic Sci.">
        <title>Complete genome sequence of Halorhabdus utahensis type strain (AX-2).</title>
        <authorList>
            <person name="Anderson I."/>
            <person name="Tindall B.J."/>
            <person name="Pomrenke H."/>
            <person name="Goker M."/>
            <person name="Lapidus A."/>
            <person name="Nolan M."/>
            <person name="Copeland A."/>
            <person name="Glavina Del Rio T."/>
            <person name="Chen F."/>
            <person name="Tice H."/>
            <person name="Cheng J.F."/>
            <person name="Lucas S."/>
            <person name="Chertkov O."/>
            <person name="Bruce D."/>
            <person name="Brettin T."/>
            <person name="Detter J.C."/>
            <person name="Han C."/>
            <person name="Goodwin L."/>
            <person name="Land M."/>
            <person name="Hauser L."/>
            <person name="Chang Y.J."/>
            <person name="Jeffries C.D."/>
            <person name="Pitluck S."/>
            <person name="Pati A."/>
            <person name="Mavromatis K."/>
            <person name="Ivanova N."/>
            <person name="Ovchinnikova G."/>
            <person name="Chen A."/>
            <person name="Palaniappan K."/>
            <person name="Chain P."/>
            <person name="Rohde M."/>
            <person name="Bristow J."/>
            <person name="Eisen J.A."/>
            <person name="Markowitz V."/>
            <person name="Hugenholtz P."/>
            <person name="Kyrpides N.C."/>
            <person name="Klenk H.P."/>
        </authorList>
    </citation>
    <scope>NUCLEOTIDE SEQUENCE [LARGE SCALE GENOMIC DNA]</scope>
    <source>
        <strain evidence="3">DSM 12940 / JCM 11049 / AX-2</strain>
    </source>
</reference>
<proteinExistence type="predicted"/>
<sequence>MTGEQSESTAEDRSVVEEVVGLLETLDFTEYEARCFVGLERICQGTAKEVSEVADVPRARVYDCMDGLKERGLVDVQQGTPREFRAVDPDEAVSMLDRRLSTVLDRIGTLLPRLQPPAAETEDGDVWVMEGDAEVSERMEGLLDDATDEVLLAIAVEELLTDELLTALRAASDRGVEIVIGSPAESVRERLRTALPDARVLETWTWWDSHPIQPGAVSAILMVDGAQLLVSADIQTSLPGVRKHRAVWTDGDTAPLVGMMRPLLADAIQRGEERAEATS</sequence>
<name>C7NSZ1_HALUD</name>